<evidence type="ECO:0000256" key="2">
    <source>
        <dbReference type="ARBA" id="ARBA00022679"/>
    </source>
</evidence>
<protein>
    <submittedName>
        <fullName evidence="5">3-keto-5-aminohexanoate cleavage enzyme</fullName>
        <ecNumber evidence="5">2.3.1.247</ecNumber>
    </submittedName>
</protein>
<evidence type="ECO:0000256" key="3">
    <source>
        <dbReference type="ARBA" id="ARBA00022723"/>
    </source>
</evidence>
<dbReference type="EC" id="2.3.1.247" evidence="5"/>
<dbReference type="PANTHER" id="PTHR37418:SF2">
    <property type="entry name" value="3-KETO-5-AMINOHEXANOATE CLEAVAGE ENZYME"/>
    <property type="match status" value="1"/>
</dbReference>
<keyword evidence="4" id="KW-0862">Zinc</keyword>
<dbReference type="Proteomes" id="UP000320055">
    <property type="component" value="Unassembled WGS sequence"/>
</dbReference>
<dbReference type="EMBL" id="CAACVJ010000143">
    <property type="protein sequence ID" value="VEP13912.1"/>
    <property type="molecule type" value="Genomic_DNA"/>
</dbReference>
<proteinExistence type="predicted"/>
<gene>
    <name evidence="5" type="primary">kce</name>
    <name evidence="5" type="ORF">H1P_2270003</name>
</gene>
<comment type="cofactor">
    <cofactor evidence="1">
        <name>Zn(2+)</name>
        <dbReference type="ChEBI" id="CHEBI:29105"/>
    </cofactor>
</comment>
<name>A0A563VR23_9CYAN</name>
<keyword evidence="5" id="KW-0012">Acyltransferase</keyword>
<keyword evidence="2 5" id="KW-0808">Transferase</keyword>
<dbReference type="InterPro" id="IPR008567">
    <property type="entry name" value="BKACE"/>
</dbReference>
<dbReference type="GO" id="GO:0043720">
    <property type="term" value="F:3-keto-5-aminohexanoate cleavage activity"/>
    <property type="evidence" value="ECO:0007669"/>
    <property type="project" value="InterPro"/>
</dbReference>
<evidence type="ECO:0000256" key="1">
    <source>
        <dbReference type="ARBA" id="ARBA00001947"/>
    </source>
</evidence>
<dbReference type="PANTHER" id="PTHR37418">
    <property type="entry name" value="3-KETO-5-AMINOHEXANOATE CLEAVAGE ENZYME-RELATED"/>
    <property type="match status" value="1"/>
</dbReference>
<evidence type="ECO:0000313" key="6">
    <source>
        <dbReference type="Proteomes" id="UP000320055"/>
    </source>
</evidence>
<dbReference type="Gene3D" id="3.20.20.70">
    <property type="entry name" value="Aldolase class I"/>
    <property type="match status" value="1"/>
</dbReference>
<sequence>MLSTIKSNPCIITCAINGITSRQMNPNVPITPKEQACAIEQAFKAGARVAHVHPREDDGSESHRPERYQEVLYEIKSRCPEIIVEISTRATSIEDGIDRGSCVELTSKLWGNDESLKPDMVSLNTGTLNLRDRIFLNSPLDIELQARRIYNAGIVPELDIFEIGQMENAFELVRKGVLKNPLNFLFVLGSGGISAAPANLLHFVRSLPPGTHWTGLGAGRHNFPIASLSIHLGGHVRTGLEDTTYIRKGVKAKSNAQLVEQTAHLCEIYGRPIATPQEARELLGLASKPLSNLNLAYA</sequence>
<keyword evidence="6" id="KW-1185">Reference proteome</keyword>
<dbReference type="AlphaFoldDB" id="A0A563VR23"/>
<dbReference type="OrthoDB" id="63399at2"/>
<dbReference type="RefSeq" id="WP_144872181.1">
    <property type="nucleotide sequence ID" value="NZ_LR213973.1"/>
</dbReference>
<keyword evidence="3" id="KW-0479">Metal-binding</keyword>
<organism evidence="5 6">
    <name type="scientific">Hyella patelloides LEGE 07179</name>
    <dbReference type="NCBI Taxonomy" id="945734"/>
    <lineage>
        <taxon>Bacteria</taxon>
        <taxon>Bacillati</taxon>
        <taxon>Cyanobacteriota</taxon>
        <taxon>Cyanophyceae</taxon>
        <taxon>Pleurocapsales</taxon>
        <taxon>Hyellaceae</taxon>
        <taxon>Hyella</taxon>
    </lineage>
</organism>
<accession>A0A563VR23</accession>
<dbReference type="GO" id="GO:0046872">
    <property type="term" value="F:metal ion binding"/>
    <property type="evidence" value="ECO:0007669"/>
    <property type="project" value="UniProtKB-KW"/>
</dbReference>
<dbReference type="Pfam" id="PF05853">
    <property type="entry name" value="BKACE"/>
    <property type="match status" value="1"/>
</dbReference>
<evidence type="ECO:0000256" key="4">
    <source>
        <dbReference type="ARBA" id="ARBA00022833"/>
    </source>
</evidence>
<evidence type="ECO:0000313" key="5">
    <source>
        <dbReference type="EMBL" id="VEP13912.1"/>
    </source>
</evidence>
<dbReference type="InterPro" id="IPR013785">
    <property type="entry name" value="Aldolase_TIM"/>
</dbReference>
<reference evidence="5 6" key="1">
    <citation type="submission" date="2019-01" db="EMBL/GenBank/DDBJ databases">
        <authorList>
            <person name="Brito A."/>
        </authorList>
    </citation>
    <scope>NUCLEOTIDE SEQUENCE [LARGE SCALE GENOMIC DNA]</scope>
    <source>
        <strain evidence="5">1</strain>
    </source>
</reference>